<evidence type="ECO:0000313" key="4">
    <source>
        <dbReference type="EMBL" id="HHS51766.1"/>
    </source>
</evidence>
<dbReference type="Pfam" id="PF14559">
    <property type="entry name" value="TPR_19"/>
    <property type="match status" value="1"/>
</dbReference>
<organism evidence="4">
    <name type="scientific">candidate division WOR-3 bacterium</name>
    <dbReference type="NCBI Taxonomy" id="2052148"/>
    <lineage>
        <taxon>Bacteria</taxon>
        <taxon>Bacteria division WOR-3</taxon>
    </lineage>
</organism>
<protein>
    <submittedName>
        <fullName evidence="4">Tetratricopeptide repeat protein</fullName>
    </submittedName>
</protein>
<proteinExistence type="predicted"/>
<sequence length="531" mass="60055">MRNCLRLLLVLGSLFILSELFGQVRVPFSARMNGGKIYYNDGRYDKAAEQFALAVAENPNSAEARIWLGMALAHQQKLLDAAGQFDTAYELDTAYFNKMQKNEDFKFQALTSFSQATLAKINTNDTNEWQTALSYIKKALKIEPKSRQGLTLLAQLYILLNRLDELKASAWEIMKADSTNPLSYTMLGLFFFNQSNWDSTHHYYLAAASHYEAQAKKAKASLAQNLQVTDTIKLNTIVQSLITARKDRNPERLRILIEDSLKAKSKLLVLTRMVDDLYLTENELNTSFFRAGVASLQKANLIKAKEEQEHYFSQAQFEFEQALKYNPVDLDAKHNLAFIFYQRGGLANDRRAMELYQEIIKASVLTLADLPSSLGGLEDSILALITNEVIAQKYLPIPPELSVKIANELFKRGSMLTEPSWLYFLNAQVSKPIDKKEVFLSKLTPQALENLYLLYGSAQANVAMGEKQENNSEAAQKNYEAAIASFQLVLALNPKNTDAIKSMGVCLSELGRKQEAFELLKRLEDLKKEKR</sequence>
<dbReference type="EMBL" id="DTLI01000066">
    <property type="protein sequence ID" value="HHS51766.1"/>
    <property type="molecule type" value="Genomic_DNA"/>
</dbReference>
<reference evidence="4" key="1">
    <citation type="journal article" date="2020" name="mSystems">
        <title>Genome- and Community-Level Interaction Insights into Carbon Utilization and Element Cycling Functions of Hydrothermarchaeota in Hydrothermal Sediment.</title>
        <authorList>
            <person name="Zhou Z."/>
            <person name="Liu Y."/>
            <person name="Xu W."/>
            <person name="Pan J."/>
            <person name="Luo Z.H."/>
            <person name="Li M."/>
        </authorList>
    </citation>
    <scope>NUCLEOTIDE SEQUENCE [LARGE SCALE GENOMIC DNA]</scope>
    <source>
        <strain evidence="4">SpSt-876</strain>
    </source>
</reference>
<dbReference type="InterPro" id="IPR050498">
    <property type="entry name" value="Ycf3"/>
</dbReference>
<evidence type="ECO:0000256" key="1">
    <source>
        <dbReference type="ARBA" id="ARBA00022737"/>
    </source>
</evidence>
<dbReference type="Gene3D" id="1.25.40.10">
    <property type="entry name" value="Tetratricopeptide repeat domain"/>
    <property type="match status" value="3"/>
</dbReference>
<dbReference type="InterPro" id="IPR019734">
    <property type="entry name" value="TPR_rpt"/>
</dbReference>
<dbReference type="PANTHER" id="PTHR44858">
    <property type="entry name" value="TETRATRICOPEPTIDE REPEAT PROTEIN 6"/>
    <property type="match status" value="1"/>
</dbReference>
<gene>
    <name evidence="4" type="ORF">ENW73_02715</name>
</gene>
<dbReference type="SMART" id="SM00028">
    <property type="entry name" value="TPR"/>
    <property type="match status" value="6"/>
</dbReference>
<dbReference type="SUPFAM" id="SSF48452">
    <property type="entry name" value="TPR-like"/>
    <property type="match status" value="2"/>
</dbReference>
<dbReference type="PANTHER" id="PTHR44858:SF1">
    <property type="entry name" value="UDP-N-ACETYLGLUCOSAMINE--PEPTIDE N-ACETYLGLUCOSAMINYLTRANSFERASE SPINDLY-RELATED"/>
    <property type="match status" value="1"/>
</dbReference>
<dbReference type="InterPro" id="IPR011990">
    <property type="entry name" value="TPR-like_helical_dom_sf"/>
</dbReference>
<comment type="caution">
    <text evidence="4">The sequence shown here is derived from an EMBL/GenBank/DDBJ whole genome shotgun (WGS) entry which is preliminary data.</text>
</comment>
<name>A0A7C6A921_UNCW3</name>
<keyword evidence="2 3" id="KW-0802">TPR repeat</keyword>
<dbReference type="PROSITE" id="PS50005">
    <property type="entry name" value="TPR"/>
    <property type="match status" value="1"/>
</dbReference>
<dbReference type="AlphaFoldDB" id="A0A7C6A921"/>
<evidence type="ECO:0000256" key="3">
    <source>
        <dbReference type="PROSITE-ProRule" id="PRU00339"/>
    </source>
</evidence>
<accession>A0A7C6A921</accession>
<dbReference type="Pfam" id="PF13432">
    <property type="entry name" value="TPR_16"/>
    <property type="match status" value="1"/>
</dbReference>
<feature type="repeat" description="TPR" evidence="3">
    <location>
        <begin position="28"/>
        <end position="61"/>
    </location>
</feature>
<keyword evidence="1" id="KW-0677">Repeat</keyword>
<evidence type="ECO:0000256" key="2">
    <source>
        <dbReference type="ARBA" id="ARBA00022803"/>
    </source>
</evidence>